<dbReference type="RefSeq" id="WP_344670407.1">
    <property type="nucleotide sequence ID" value="NZ_BAAAQN010000060.1"/>
</dbReference>
<evidence type="ECO:0000313" key="5">
    <source>
        <dbReference type="Proteomes" id="UP001500751"/>
    </source>
</evidence>
<dbReference type="Gene3D" id="1.10.1200.10">
    <property type="entry name" value="ACP-like"/>
    <property type="match status" value="1"/>
</dbReference>
<reference evidence="4 5" key="1">
    <citation type="journal article" date="2019" name="Int. J. Syst. Evol. Microbiol.">
        <title>The Global Catalogue of Microorganisms (GCM) 10K type strain sequencing project: providing services to taxonomists for standard genome sequencing and annotation.</title>
        <authorList>
            <consortium name="The Broad Institute Genomics Platform"/>
            <consortium name="The Broad Institute Genome Sequencing Center for Infectious Disease"/>
            <person name="Wu L."/>
            <person name="Ma J."/>
        </authorList>
    </citation>
    <scope>NUCLEOTIDE SEQUENCE [LARGE SCALE GENOMIC DNA]</scope>
    <source>
        <strain evidence="4 5">JCM 16014</strain>
    </source>
</reference>
<dbReference type="InterPro" id="IPR001227">
    <property type="entry name" value="Ac_transferase_dom_sf"/>
</dbReference>
<dbReference type="SUPFAM" id="SSF52151">
    <property type="entry name" value="FabD/lysophospholipase-like"/>
    <property type="match status" value="1"/>
</dbReference>
<dbReference type="PROSITE" id="PS50075">
    <property type="entry name" value="CARRIER"/>
    <property type="match status" value="1"/>
</dbReference>
<accession>A0ABN2V834</accession>
<dbReference type="PANTHER" id="PTHR43775">
    <property type="entry name" value="FATTY ACID SYNTHASE"/>
    <property type="match status" value="1"/>
</dbReference>
<dbReference type="PANTHER" id="PTHR43775:SF37">
    <property type="entry name" value="SI:DKEY-61P9.11"/>
    <property type="match status" value="1"/>
</dbReference>
<dbReference type="Pfam" id="PF00550">
    <property type="entry name" value="PP-binding"/>
    <property type="match status" value="1"/>
</dbReference>
<dbReference type="EMBL" id="BAAAQN010000060">
    <property type="protein sequence ID" value="GAA2055061.1"/>
    <property type="molecule type" value="Genomic_DNA"/>
</dbReference>
<dbReference type="InterPro" id="IPR009081">
    <property type="entry name" value="PP-bd_ACP"/>
</dbReference>
<protein>
    <recommendedName>
        <fullName evidence="3">Carrier domain-containing protein</fullName>
    </recommendedName>
</protein>
<dbReference type="SMART" id="SM00827">
    <property type="entry name" value="PKS_AT"/>
    <property type="match status" value="1"/>
</dbReference>
<gene>
    <name evidence="4" type="ORF">GCM10009839_74430</name>
</gene>
<keyword evidence="5" id="KW-1185">Reference proteome</keyword>
<evidence type="ECO:0000259" key="3">
    <source>
        <dbReference type="PROSITE" id="PS50075"/>
    </source>
</evidence>
<dbReference type="InterPro" id="IPR050091">
    <property type="entry name" value="PKS_NRPS_Biosynth_Enz"/>
</dbReference>
<name>A0ABN2V834_9ACTN</name>
<keyword evidence="1" id="KW-0596">Phosphopantetheine</keyword>
<sequence>MTGTLPSGAPPSAAFVFPGQGAQYPAMTSRLVLESQRYGAHLQAASAALEPHTEVQLLDLIVAGDERIGRPGLAEPALFAVQYALARTLQEFGLAPCAVLGHGLGEFAAAVAAGALPLGHAAPLVAGFGTVSCERFAALAARAPAGVPQTPFYSSARGRRLSGELLDGGYWIELRTSPERFEPALADLLLLEEPATVVEIGPRPMLSALIEALGDGRAVCLPVCRSLDAPAAALYEVLERVGLGRKGDDPITRIVLDAVAEVLAEPGAPIGLDAALRNDLGFDSVMLMRLKFRLEQRIPEVGKIALRDMLEYLVTPGVVADFLRLQLAAAPALP</sequence>
<dbReference type="Gene3D" id="3.40.366.10">
    <property type="entry name" value="Malonyl-Coenzyme A Acyl Carrier Protein, domain 2"/>
    <property type="match status" value="1"/>
</dbReference>
<evidence type="ECO:0000256" key="1">
    <source>
        <dbReference type="ARBA" id="ARBA00022450"/>
    </source>
</evidence>
<feature type="domain" description="Carrier" evidence="3">
    <location>
        <begin position="249"/>
        <end position="327"/>
    </location>
</feature>
<organism evidence="4 5">
    <name type="scientific">Catenulispora yoronensis</name>
    <dbReference type="NCBI Taxonomy" id="450799"/>
    <lineage>
        <taxon>Bacteria</taxon>
        <taxon>Bacillati</taxon>
        <taxon>Actinomycetota</taxon>
        <taxon>Actinomycetes</taxon>
        <taxon>Catenulisporales</taxon>
        <taxon>Catenulisporaceae</taxon>
        <taxon>Catenulispora</taxon>
    </lineage>
</organism>
<keyword evidence="2" id="KW-0597">Phosphoprotein</keyword>
<dbReference type="SUPFAM" id="SSF47336">
    <property type="entry name" value="ACP-like"/>
    <property type="match status" value="1"/>
</dbReference>
<dbReference type="InterPro" id="IPR014043">
    <property type="entry name" value="Acyl_transferase_dom"/>
</dbReference>
<dbReference type="InterPro" id="IPR036736">
    <property type="entry name" value="ACP-like_sf"/>
</dbReference>
<dbReference type="Proteomes" id="UP001500751">
    <property type="component" value="Unassembled WGS sequence"/>
</dbReference>
<dbReference type="Pfam" id="PF00698">
    <property type="entry name" value="Acyl_transf_1"/>
    <property type="match status" value="1"/>
</dbReference>
<evidence type="ECO:0000313" key="4">
    <source>
        <dbReference type="EMBL" id="GAA2055061.1"/>
    </source>
</evidence>
<dbReference type="InterPro" id="IPR016035">
    <property type="entry name" value="Acyl_Trfase/lysoPLipase"/>
</dbReference>
<proteinExistence type="predicted"/>
<comment type="caution">
    <text evidence="4">The sequence shown here is derived from an EMBL/GenBank/DDBJ whole genome shotgun (WGS) entry which is preliminary data.</text>
</comment>
<evidence type="ECO:0000256" key="2">
    <source>
        <dbReference type="ARBA" id="ARBA00022553"/>
    </source>
</evidence>